<dbReference type="SUPFAM" id="SSF103473">
    <property type="entry name" value="MFS general substrate transporter"/>
    <property type="match status" value="1"/>
</dbReference>
<dbReference type="PROSITE" id="PS00216">
    <property type="entry name" value="SUGAR_TRANSPORT_1"/>
    <property type="match status" value="1"/>
</dbReference>
<organism evidence="10 11">
    <name type="scientific">Pseudodonghicola flavimaris</name>
    <dbReference type="NCBI Taxonomy" id="3050036"/>
    <lineage>
        <taxon>Bacteria</taxon>
        <taxon>Pseudomonadati</taxon>
        <taxon>Pseudomonadota</taxon>
        <taxon>Alphaproteobacteria</taxon>
        <taxon>Rhodobacterales</taxon>
        <taxon>Paracoccaceae</taxon>
        <taxon>Pseudodonghicola</taxon>
    </lineage>
</organism>
<feature type="transmembrane region" description="Helical" evidence="8">
    <location>
        <begin position="284"/>
        <end position="305"/>
    </location>
</feature>
<keyword evidence="6 8" id="KW-1133">Transmembrane helix</keyword>
<dbReference type="Proteomes" id="UP001243757">
    <property type="component" value="Unassembled WGS sequence"/>
</dbReference>
<feature type="transmembrane region" description="Helical" evidence="8">
    <location>
        <begin position="250"/>
        <end position="272"/>
    </location>
</feature>
<feature type="transmembrane region" description="Helical" evidence="8">
    <location>
        <begin position="100"/>
        <end position="118"/>
    </location>
</feature>
<dbReference type="InterPro" id="IPR020846">
    <property type="entry name" value="MFS_dom"/>
</dbReference>
<dbReference type="InterPro" id="IPR005828">
    <property type="entry name" value="MFS_sugar_transport-like"/>
</dbReference>
<dbReference type="PROSITE" id="PS50850">
    <property type="entry name" value="MFS"/>
    <property type="match status" value="1"/>
</dbReference>
<feature type="transmembrane region" description="Helical" evidence="8">
    <location>
        <begin position="343"/>
        <end position="367"/>
    </location>
</feature>
<reference evidence="10 11" key="1">
    <citation type="submission" date="2023-05" db="EMBL/GenBank/DDBJ databases">
        <title>Pseudodonghicola sp. nov.</title>
        <authorList>
            <person name="Huang J."/>
        </authorList>
    </citation>
    <scope>NUCLEOTIDE SEQUENCE [LARGE SCALE GENOMIC DNA]</scope>
    <source>
        <strain evidence="10 11">IC7</strain>
    </source>
</reference>
<evidence type="ECO:0000256" key="4">
    <source>
        <dbReference type="ARBA" id="ARBA00022692"/>
    </source>
</evidence>
<name>A0ABT7F7L2_9RHOB</name>
<dbReference type="PROSITE" id="PS00217">
    <property type="entry name" value="SUGAR_TRANSPORT_2"/>
    <property type="match status" value="1"/>
</dbReference>
<evidence type="ECO:0000313" key="10">
    <source>
        <dbReference type="EMBL" id="MDK3020480.1"/>
    </source>
</evidence>
<dbReference type="RefSeq" id="WP_284483132.1">
    <property type="nucleotide sequence ID" value="NZ_JASNJD010000026.1"/>
</dbReference>
<evidence type="ECO:0000256" key="6">
    <source>
        <dbReference type="ARBA" id="ARBA00022989"/>
    </source>
</evidence>
<dbReference type="InterPro" id="IPR051084">
    <property type="entry name" value="H+-coupled_symporters"/>
</dbReference>
<gene>
    <name evidence="10" type="ORF">QO033_22620</name>
</gene>
<dbReference type="InterPro" id="IPR005829">
    <property type="entry name" value="Sugar_transporter_CS"/>
</dbReference>
<feature type="transmembrane region" description="Helical" evidence="8">
    <location>
        <begin position="66"/>
        <end position="93"/>
    </location>
</feature>
<keyword evidence="11" id="KW-1185">Reference proteome</keyword>
<dbReference type="PANTHER" id="PTHR43528:SF3">
    <property type="entry name" value="CITRATE-PROTON SYMPORTER"/>
    <property type="match status" value="1"/>
</dbReference>
<evidence type="ECO:0000256" key="7">
    <source>
        <dbReference type="ARBA" id="ARBA00023136"/>
    </source>
</evidence>
<evidence type="ECO:0000256" key="8">
    <source>
        <dbReference type="SAM" id="Phobius"/>
    </source>
</evidence>
<keyword evidence="5" id="KW-0769">Symport</keyword>
<keyword evidence="4 8" id="KW-0812">Transmembrane</keyword>
<keyword evidence="3" id="KW-1003">Cell membrane</keyword>
<evidence type="ECO:0000256" key="5">
    <source>
        <dbReference type="ARBA" id="ARBA00022847"/>
    </source>
</evidence>
<evidence type="ECO:0000256" key="1">
    <source>
        <dbReference type="ARBA" id="ARBA00004651"/>
    </source>
</evidence>
<evidence type="ECO:0000259" key="9">
    <source>
        <dbReference type="PROSITE" id="PS50850"/>
    </source>
</evidence>
<feature type="transmembrane region" description="Helical" evidence="8">
    <location>
        <begin position="409"/>
        <end position="428"/>
    </location>
</feature>
<feature type="transmembrane region" description="Helical" evidence="8">
    <location>
        <begin position="29"/>
        <end position="54"/>
    </location>
</feature>
<comment type="caution">
    <text evidence="10">The sequence shown here is derived from an EMBL/GenBank/DDBJ whole genome shotgun (WGS) entry which is preliminary data.</text>
</comment>
<comment type="subcellular location">
    <subcellularLocation>
        <location evidence="1">Cell membrane</location>
        <topology evidence="1">Multi-pass membrane protein</topology>
    </subcellularLocation>
</comment>
<feature type="transmembrane region" description="Helical" evidence="8">
    <location>
        <begin position="379"/>
        <end position="403"/>
    </location>
</feature>
<dbReference type="EMBL" id="JASNJD010000026">
    <property type="protein sequence ID" value="MDK3020480.1"/>
    <property type="molecule type" value="Genomic_DNA"/>
</dbReference>
<dbReference type="Pfam" id="PF00083">
    <property type="entry name" value="Sugar_tr"/>
    <property type="match status" value="2"/>
</dbReference>
<proteinExistence type="predicted"/>
<feature type="transmembrane region" description="Helical" evidence="8">
    <location>
        <begin position="317"/>
        <end position="337"/>
    </location>
</feature>
<evidence type="ECO:0000313" key="11">
    <source>
        <dbReference type="Proteomes" id="UP001243757"/>
    </source>
</evidence>
<accession>A0ABT7F7L2</accession>
<dbReference type="PANTHER" id="PTHR43528">
    <property type="entry name" value="ALPHA-KETOGLUTARATE PERMEASE"/>
    <property type="match status" value="1"/>
</dbReference>
<feature type="transmembrane region" description="Helical" evidence="8">
    <location>
        <begin position="177"/>
        <end position="195"/>
    </location>
</feature>
<protein>
    <submittedName>
        <fullName evidence="10">MFS transporter</fullName>
    </submittedName>
</protein>
<keyword evidence="7 8" id="KW-0472">Membrane</keyword>
<keyword evidence="2" id="KW-0813">Transport</keyword>
<feature type="transmembrane region" description="Helical" evidence="8">
    <location>
        <begin position="201"/>
        <end position="220"/>
    </location>
</feature>
<sequence>MNSNASVSEPDDFTTQAAPAIQKKVPRKAVVGTVVGNWLEFFDFVVYSIFAVTIGKEFFPADDPNIQILLSLATFGVGFLARPLGSVMIGAYADRAGRKAALTMTISFMAVGTAVMALTPSYAQIGLAAPVLLVGARLLQGFSAGGEMGAATSFLIESAPHGKRGLMGSWQLASQGLAIATGAAIGAVLTVSLSPEAMQSWGWRVPFVLGMLIAPVGMYIRRHMDETIEVGEHVSMGGVLASLFRGHGKLMIFSMLTVSGATITTYVLNTYMVTYAIQSLQMPMATAVLAALIAGVVTFFGSLLGGALSDRFGRRALVIWPRLLLLALIYPALAYVVEQKTLTALLLVVGTLSTLQAISAAPGLVLLPECFPRKVRAAALSISYAAATTVFGSTAAVFSSWLVTATGNPLSLAWFLIIANLVGLIALLPMKPPRAHEALD</sequence>
<feature type="domain" description="Major facilitator superfamily (MFS) profile" evidence="9">
    <location>
        <begin position="29"/>
        <end position="435"/>
    </location>
</feature>
<dbReference type="InterPro" id="IPR036259">
    <property type="entry name" value="MFS_trans_sf"/>
</dbReference>
<evidence type="ECO:0000256" key="3">
    <source>
        <dbReference type="ARBA" id="ARBA00022475"/>
    </source>
</evidence>
<evidence type="ECO:0000256" key="2">
    <source>
        <dbReference type="ARBA" id="ARBA00022448"/>
    </source>
</evidence>
<dbReference type="Gene3D" id="1.20.1250.20">
    <property type="entry name" value="MFS general substrate transporter like domains"/>
    <property type="match status" value="1"/>
</dbReference>